<feature type="domain" description="Calcineurin-like phosphoesterase" evidence="1">
    <location>
        <begin position="39"/>
        <end position="152"/>
    </location>
</feature>
<dbReference type="EMBL" id="FMVW01000001">
    <property type="protein sequence ID" value="SCZ19857.1"/>
    <property type="molecule type" value="Genomic_DNA"/>
</dbReference>
<keyword evidence="3" id="KW-1185">Reference proteome</keyword>
<organism evidence="2 3">
    <name type="scientific">Afifella marina DSM 2698</name>
    <dbReference type="NCBI Taxonomy" id="1120955"/>
    <lineage>
        <taxon>Bacteria</taxon>
        <taxon>Pseudomonadati</taxon>
        <taxon>Pseudomonadota</taxon>
        <taxon>Alphaproteobacteria</taxon>
        <taxon>Hyphomicrobiales</taxon>
        <taxon>Afifellaceae</taxon>
        <taxon>Afifella</taxon>
    </lineage>
</organism>
<sequence length="239" mass="25839">MALAETSHRDEILPETRIALSGRELVLDVSGALWDPASRMLVVADLHLEKASSFGRRRTFLPPYDSAATLAALHNLILRRKPKTVICLGDSFHDGGGPERLAEIDRGKIAALQAGREWIWIAGNHDPAPPPGLGGDCLAELSHSGLTFRHEPTEAIAQGEIAGHLHPCGKIARRGRSVRRRAFVTDGTRLILPSFGVLTGGLNVLDRAFVGLFARRGFIAFLVGADRLYPVAPASLRPD</sequence>
<dbReference type="Proteomes" id="UP000199347">
    <property type="component" value="Unassembled WGS sequence"/>
</dbReference>
<name>A0A1G5M3V1_AFIMA</name>
<dbReference type="PIRSF" id="PIRSF000887">
    <property type="entry name" value="Pesterase_MJ0037"/>
    <property type="match status" value="1"/>
</dbReference>
<evidence type="ECO:0000313" key="3">
    <source>
        <dbReference type="Proteomes" id="UP000199347"/>
    </source>
</evidence>
<dbReference type="NCBIfam" id="TIGR04123">
    <property type="entry name" value="P_estr_lig_assc"/>
    <property type="match status" value="1"/>
</dbReference>
<dbReference type="InterPro" id="IPR004843">
    <property type="entry name" value="Calcineurin-like_PHP"/>
</dbReference>
<dbReference type="SUPFAM" id="SSF56300">
    <property type="entry name" value="Metallo-dependent phosphatases"/>
    <property type="match status" value="1"/>
</dbReference>
<dbReference type="Gene3D" id="3.60.21.10">
    <property type="match status" value="1"/>
</dbReference>
<dbReference type="PANTHER" id="PTHR39323">
    <property type="entry name" value="BLR1149 PROTEIN"/>
    <property type="match status" value="1"/>
</dbReference>
<gene>
    <name evidence="2" type="ORF">SAMN03080610_00065</name>
</gene>
<dbReference type="STRING" id="1120955.SAMN03080610_00065"/>
<dbReference type="InterPro" id="IPR029052">
    <property type="entry name" value="Metallo-depent_PP-like"/>
</dbReference>
<protein>
    <submittedName>
        <fullName evidence="2">Putative phosphoesterase</fullName>
    </submittedName>
</protein>
<dbReference type="AlphaFoldDB" id="A0A1G5M3V1"/>
<dbReference type="Pfam" id="PF00149">
    <property type="entry name" value="Metallophos"/>
    <property type="match status" value="1"/>
</dbReference>
<evidence type="ECO:0000259" key="1">
    <source>
        <dbReference type="Pfam" id="PF00149"/>
    </source>
</evidence>
<dbReference type="GO" id="GO:0016787">
    <property type="term" value="F:hydrolase activity"/>
    <property type="evidence" value="ECO:0007669"/>
    <property type="project" value="InterPro"/>
</dbReference>
<accession>A0A1G5M3V1</accession>
<reference evidence="2 3" key="1">
    <citation type="submission" date="2016-10" db="EMBL/GenBank/DDBJ databases">
        <authorList>
            <person name="de Groot N.N."/>
        </authorList>
    </citation>
    <scope>NUCLEOTIDE SEQUENCE [LARGE SCALE GENOMIC DNA]</scope>
    <source>
        <strain evidence="2 3">DSM 2698</strain>
    </source>
</reference>
<proteinExistence type="predicted"/>
<dbReference type="PANTHER" id="PTHR39323:SF1">
    <property type="entry name" value="BLR1149 PROTEIN"/>
    <property type="match status" value="1"/>
</dbReference>
<evidence type="ECO:0000313" key="2">
    <source>
        <dbReference type="EMBL" id="SCZ19857.1"/>
    </source>
</evidence>
<dbReference type="InterPro" id="IPR024173">
    <property type="entry name" value="Pesterase_MJ0037-like"/>
</dbReference>
<dbReference type="InterPro" id="IPR026336">
    <property type="entry name" value="PdeM-like"/>
</dbReference>